<keyword evidence="2" id="KW-1185">Reference proteome</keyword>
<gene>
    <name evidence="1" type="ORF">GCG54_00015323</name>
</gene>
<sequence>MMLEERHRGKQVFIRMMTPPDRLNAVKVIAEDEERTVVLLQLYNQSEDADDLLPQNSICIIKESFLKVTTDGAYSLRVDYVGDITQLLVKDERI</sequence>
<dbReference type="Proteomes" id="UP000613401">
    <property type="component" value="Unassembled WGS sequence"/>
</dbReference>
<dbReference type="GeneID" id="69022428"/>
<reference evidence="1" key="2">
    <citation type="submission" date="2020-03" db="EMBL/GenBank/DDBJ databases">
        <authorList>
            <person name="Fu F.-F."/>
            <person name="Chen J."/>
        </authorList>
    </citation>
    <scope>NUCLEOTIDE SEQUENCE</scope>
    <source>
        <strain evidence="1">Lc1</strain>
    </source>
</reference>
<proteinExistence type="predicted"/>
<dbReference type="RefSeq" id="XP_045258299.1">
    <property type="nucleotide sequence ID" value="XM_045415126.1"/>
</dbReference>
<evidence type="ECO:0000313" key="1">
    <source>
        <dbReference type="EMBL" id="KAF3799139.1"/>
    </source>
</evidence>
<protein>
    <submittedName>
        <fullName evidence="1">Uncharacterized protein</fullName>
    </submittedName>
</protein>
<name>A0A8H4C8L2_COLGL</name>
<accession>A0A8H4C8L2</accession>
<dbReference type="EMBL" id="WVTB01000086">
    <property type="protein sequence ID" value="KAF3799139.1"/>
    <property type="molecule type" value="Genomic_DNA"/>
</dbReference>
<evidence type="ECO:0000313" key="2">
    <source>
        <dbReference type="Proteomes" id="UP000613401"/>
    </source>
</evidence>
<dbReference type="AlphaFoldDB" id="A0A8H4C8L2"/>
<comment type="caution">
    <text evidence="1">The sequence shown here is derived from an EMBL/GenBank/DDBJ whole genome shotgun (WGS) entry which is preliminary data.</text>
</comment>
<reference evidence="1" key="1">
    <citation type="journal article" date="2020" name="Phytopathology">
        <title>Genome sequence and comparative analysis of Colletotrichum gloeosporioides isolated from Liriodendron leaves.</title>
        <authorList>
            <person name="Fu F.F."/>
            <person name="Hao Z."/>
            <person name="Wang P."/>
            <person name="Lu Y."/>
            <person name="Xue L.J."/>
            <person name="Wei G."/>
            <person name="Tian Y."/>
            <person name="Baishi H."/>
            <person name="Xu H."/>
            <person name="Shi J."/>
            <person name="Cheng T."/>
            <person name="Wang G."/>
            <person name="Yi Y."/>
            <person name="Chen J."/>
        </authorList>
    </citation>
    <scope>NUCLEOTIDE SEQUENCE</scope>
    <source>
        <strain evidence="1">Lc1</strain>
    </source>
</reference>
<organism evidence="1 2">
    <name type="scientific">Colletotrichum gloeosporioides</name>
    <name type="common">Anthracnose fungus</name>
    <name type="synonym">Glomerella cingulata</name>
    <dbReference type="NCBI Taxonomy" id="474922"/>
    <lineage>
        <taxon>Eukaryota</taxon>
        <taxon>Fungi</taxon>
        <taxon>Dikarya</taxon>
        <taxon>Ascomycota</taxon>
        <taxon>Pezizomycotina</taxon>
        <taxon>Sordariomycetes</taxon>
        <taxon>Hypocreomycetidae</taxon>
        <taxon>Glomerellales</taxon>
        <taxon>Glomerellaceae</taxon>
        <taxon>Colletotrichum</taxon>
        <taxon>Colletotrichum gloeosporioides species complex</taxon>
    </lineage>
</organism>